<dbReference type="RefSeq" id="WP_235814838.1">
    <property type="nucleotide sequence ID" value="NZ_LJPR01000107.1"/>
</dbReference>
<name>A0A0P9J4U4_9PSED</name>
<protein>
    <recommendedName>
        <fullName evidence="3">MobA/MobL protein domain-containing protein</fullName>
    </recommendedName>
</protein>
<evidence type="ECO:0000259" key="3">
    <source>
        <dbReference type="Pfam" id="PF03389"/>
    </source>
</evidence>
<dbReference type="Proteomes" id="UP000278062">
    <property type="component" value="Unassembled WGS sequence"/>
</dbReference>
<feature type="domain" description="MobA/MobL protein" evidence="3">
    <location>
        <begin position="52"/>
        <end position="233"/>
    </location>
</feature>
<evidence type="ECO:0000313" key="5">
    <source>
        <dbReference type="Proteomes" id="UP000278062"/>
    </source>
</evidence>
<dbReference type="Gene3D" id="3.30.930.30">
    <property type="match status" value="1"/>
</dbReference>
<keyword evidence="2" id="KW-0184">Conjugation</keyword>
<sequence length="329" mass="36793">MTIEISLTYFKIRFLKRPHLGKITSQNRGKTEAKSIAIFHASTKSIARSAGRSSVAAAAYRSGTELVDMRTGLVHDYTWRDGVFYTAIMLPDGTSAERNALWNAAESAEKRKDGRTGREWIIALPAELDEDARQELASAFGIELATRYGVAVDLAIHLPNREGDNRNHHAFVMTTTRQVSRDATGLLVMGEKSTIKLSDTKRRSVGLGSAADEVVAIRQLWERMANRALDVTTCNRNGLDLQSSRFSTRIDCVYPAPRTSIDCKRTCIQPLRPAIERNRPGLNATEKPMIAGRGHFDCRPLQLGENTLLTFYTLTFKKLYSPRCRRTSE</sequence>
<evidence type="ECO:0000256" key="2">
    <source>
        <dbReference type="ARBA" id="ARBA00022971"/>
    </source>
</evidence>
<dbReference type="InterPro" id="IPR005053">
    <property type="entry name" value="MobA_MobL"/>
</dbReference>
<comment type="similarity">
    <text evidence="1">Belongs to the MobA/MobL family.</text>
</comment>
<dbReference type="EMBL" id="RBPL01000062">
    <property type="protein sequence ID" value="RMN97228.1"/>
    <property type="molecule type" value="Genomic_DNA"/>
</dbReference>
<comment type="caution">
    <text evidence="4">The sequence shown here is derived from an EMBL/GenBank/DDBJ whole genome shotgun (WGS) entry which is preliminary data.</text>
</comment>
<evidence type="ECO:0000256" key="1">
    <source>
        <dbReference type="ARBA" id="ARBA00010873"/>
    </source>
</evidence>
<reference evidence="4 5" key="1">
    <citation type="submission" date="2018-08" db="EMBL/GenBank/DDBJ databases">
        <title>Recombination of ecologically and evolutionarily significant loci maintains genetic cohesion in the Pseudomonas syringae species complex.</title>
        <authorList>
            <person name="Dillon M."/>
            <person name="Thakur S."/>
            <person name="Almeida R.N.D."/>
            <person name="Weir B.S."/>
            <person name="Guttman D.S."/>
        </authorList>
    </citation>
    <scope>NUCLEOTIDE SEQUENCE [LARGE SCALE GENOMIC DNA]</scope>
    <source>
        <strain evidence="4 5">1089_5</strain>
    </source>
</reference>
<gene>
    <name evidence="4" type="ORF">ALQ49_200026</name>
</gene>
<proteinExistence type="inferred from homology"/>
<dbReference type="AlphaFoldDB" id="A0A0P9J4U4"/>
<evidence type="ECO:0000313" key="4">
    <source>
        <dbReference type="EMBL" id="RMN97228.1"/>
    </source>
</evidence>
<accession>A0A0P9J4U4</accession>
<organism evidence="4 5">
    <name type="scientific">Pseudomonas syringae pv. apii</name>
    <dbReference type="NCBI Taxonomy" id="81036"/>
    <lineage>
        <taxon>Bacteria</taxon>
        <taxon>Pseudomonadati</taxon>
        <taxon>Pseudomonadota</taxon>
        <taxon>Gammaproteobacteria</taxon>
        <taxon>Pseudomonadales</taxon>
        <taxon>Pseudomonadaceae</taxon>
        <taxon>Pseudomonas</taxon>
    </lineage>
</organism>
<dbReference type="Pfam" id="PF03389">
    <property type="entry name" value="MobA_MobL"/>
    <property type="match status" value="1"/>
</dbReference>